<name>A0ABQ3UTQ8_9CHLR</name>
<dbReference type="Proteomes" id="UP000654345">
    <property type="component" value="Unassembled WGS sequence"/>
</dbReference>
<proteinExistence type="predicted"/>
<evidence type="ECO:0000313" key="1">
    <source>
        <dbReference type="EMBL" id="GHO55967.1"/>
    </source>
</evidence>
<protein>
    <submittedName>
        <fullName evidence="1">Uncharacterized protein</fullName>
    </submittedName>
</protein>
<reference evidence="1 2" key="1">
    <citation type="journal article" date="2021" name="Int. J. Syst. Evol. Microbiol.">
        <title>Reticulibacter mediterranei gen. nov., sp. nov., within the new family Reticulibacteraceae fam. nov., and Ktedonospora formicarum gen. nov., sp. nov., Ktedonobacter robiniae sp. nov., Dictyobacter formicarum sp. nov. and Dictyobacter arantiisoli sp. nov., belonging to the class Ktedonobacteria.</title>
        <authorList>
            <person name="Yabe S."/>
            <person name="Zheng Y."/>
            <person name="Wang C.M."/>
            <person name="Sakai Y."/>
            <person name="Abe K."/>
            <person name="Yokota A."/>
            <person name="Donadio S."/>
            <person name="Cavaletti L."/>
            <person name="Monciardini P."/>
        </authorList>
    </citation>
    <scope>NUCLEOTIDE SEQUENCE [LARGE SCALE GENOMIC DNA]</scope>
    <source>
        <strain evidence="1 2">SOSP1-30</strain>
    </source>
</reference>
<sequence>MQSWGGGARGVVTGARLVITVEVICGMLAGTVAVRRELPDASVEVAFGMPVLGEEQLMNSSAISKQAQHVEKRDESPAR</sequence>
<keyword evidence="2" id="KW-1185">Reference proteome</keyword>
<gene>
    <name evidence="1" type="ORF">KSB_44420</name>
</gene>
<accession>A0ABQ3UTQ8</accession>
<comment type="caution">
    <text evidence="1">The sequence shown here is derived from an EMBL/GenBank/DDBJ whole genome shotgun (WGS) entry which is preliminary data.</text>
</comment>
<organism evidence="1 2">
    <name type="scientific">Ktedonobacter robiniae</name>
    <dbReference type="NCBI Taxonomy" id="2778365"/>
    <lineage>
        <taxon>Bacteria</taxon>
        <taxon>Bacillati</taxon>
        <taxon>Chloroflexota</taxon>
        <taxon>Ktedonobacteria</taxon>
        <taxon>Ktedonobacterales</taxon>
        <taxon>Ktedonobacteraceae</taxon>
        <taxon>Ktedonobacter</taxon>
    </lineage>
</organism>
<dbReference type="EMBL" id="BNJG01000002">
    <property type="protein sequence ID" value="GHO55967.1"/>
    <property type="molecule type" value="Genomic_DNA"/>
</dbReference>
<evidence type="ECO:0000313" key="2">
    <source>
        <dbReference type="Proteomes" id="UP000654345"/>
    </source>
</evidence>